<name>A0A0Q3LTY5_AMAAE</name>
<organism evidence="1 2">
    <name type="scientific">Amazona aestiva</name>
    <name type="common">Blue-fronted Amazon parrot</name>
    <dbReference type="NCBI Taxonomy" id="12930"/>
    <lineage>
        <taxon>Eukaryota</taxon>
        <taxon>Metazoa</taxon>
        <taxon>Chordata</taxon>
        <taxon>Craniata</taxon>
        <taxon>Vertebrata</taxon>
        <taxon>Euteleostomi</taxon>
        <taxon>Archelosauria</taxon>
        <taxon>Archosauria</taxon>
        <taxon>Dinosauria</taxon>
        <taxon>Saurischia</taxon>
        <taxon>Theropoda</taxon>
        <taxon>Coelurosauria</taxon>
        <taxon>Aves</taxon>
        <taxon>Neognathae</taxon>
        <taxon>Neoaves</taxon>
        <taxon>Telluraves</taxon>
        <taxon>Australaves</taxon>
        <taxon>Psittaciformes</taxon>
        <taxon>Psittacidae</taxon>
        <taxon>Amazona</taxon>
    </lineage>
</organism>
<sequence>MRRLRVACKPNRLPKIISVAGPHKFSSKEMPYVGTKVPVLACIFRKLSFGKVEGDPVARTHALQLVTFPSWGGRIIWVPTWHQGDQETMLMMGEKVKSQETWQQERVPYSTNMSLPPPSLHPHGFYNGHERMINIDSEHRDADIFLVSVHTLICSLVTCQMIIVVTRSDRHLHPTNPIFSKCLPKKKWVDASLLAGPTELTLTPYNVLLLQKGRAAIPSTWSLLLLPEGQ</sequence>
<dbReference type="AlphaFoldDB" id="A0A0Q3LTY5"/>
<evidence type="ECO:0000313" key="2">
    <source>
        <dbReference type="Proteomes" id="UP000051836"/>
    </source>
</evidence>
<protein>
    <submittedName>
        <fullName evidence="1">Uncharacterized protein</fullName>
    </submittedName>
</protein>
<dbReference type="EMBL" id="LMAW01003134">
    <property type="protein sequence ID" value="KQK73831.1"/>
    <property type="molecule type" value="Genomic_DNA"/>
</dbReference>
<keyword evidence="2" id="KW-1185">Reference proteome</keyword>
<accession>A0A0Q3LTY5</accession>
<dbReference type="Proteomes" id="UP000051836">
    <property type="component" value="Unassembled WGS sequence"/>
</dbReference>
<gene>
    <name evidence="1" type="ORF">AAES_164417</name>
</gene>
<comment type="caution">
    <text evidence="1">The sequence shown here is derived from an EMBL/GenBank/DDBJ whole genome shotgun (WGS) entry which is preliminary data.</text>
</comment>
<proteinExistence type="predicted"/>
<evidence type="ECO:0000313" key="1">
    <source>
        <dbReference type="EMBL" id="KQK73831.1"/>
    </source>
</evidence>
<reference evidence="1 2" key="1">
    <citation type="submission" date="2015-10" db="EMBL/GenBank/DDBJ databases">
        <authorList>
            <person name="Gilbert D.G."/>
        </authorList>
    </citation>
    <scope>NUCLEOTIDE SEQUENCE [LARGE SCALE GENOMIC DNA]</scope>
    <source>
        <strain evidence="1">FVVF132</strain>
    </source>
</reference>